<reference evidence="3" key="1">
    <citation type="journal article" date="2019" name="Int. J. Syst. Evol. Microbiol.">
        <title>The Global Catalogue of Microorganisms (GCM) 10K type strain sequencing project: providing services to taxonomists for standard genome sequencing and annotation.</title>
        <authorList>
            <consortium name="The Broad Institute Genomics Platform"/>
            <consortium name="The Broad Institute Genome Sequencing Center for Infectious Disease"/>
            <person name="Wu L."/>
            <person name="Ma J."/>
        </authorList>
    </citation>
    <scope>NUCLEOTIDE SEQUENCE [LARGE SCALE GENOMIC DNA]</scope>
    <source>
        <strain evidence="3">CCUG 43117</strain>
    </source>
</reference>
<dbReference type="EMBL" id="JBHSLU010000118">
    <property type="protein sequence ID" value="MFC5508764.1"/>
    <property type="molecule type" value="Genomic_DNA"/>
</dbReference>
<accession>A0ABW0PDA4</accession>
<dbReference type="RefSeq" id="WP_066726405.1">
    <property type="nucleotide sequence ID" value="NZ_JBHSLU010000118.1"/>
</dbReference>
<keyword evidence="3" id="KW-1185">Reference proteome</keyword>
<evidence type="ECO:0000313" key="3">
    <source>
        <dbReference type="Proteomes" id="UP001596060"/>
    </source>
</evidence>
<dbReference type="Proteomes" id="UP001596060">
    <property type="component" value="Unassembled WGS sequence"/>
</dbReference>
<evidence type="ECO:0000313" key="2">
    <source>
        <dbReference type="EMBL" id="MFC5508764.1"/>
    </source>
</evidence>
<feature type="region of interest" description="Disordered" evidence="1">
    <location>
        <begin position="31"/>
        <end position="68"/>
    </location>
</feature>
<protein>
    <submittedName>
        <fullName evidence="2">Uncharacterized protein</fullName>
    </submittedName>
</protein>
<proteinExistence type="predicted"/>
<comment type="caution">
    <text evidence="2">The sequence shown here is derived from an EMBL/GenBank/DDBJ whole genome shotgun (WGS) entry which is preliminary data.</text>
</comment>
<sequence length="68" mass="7278">MPKPISAADFVPTLLAMVMIDRRRALMGDGAIAPDAPRATEQASAHRPGPAERQARERSGEHSSEARA</sequence>
<name>A0ABW0PDA4_9HYPH</name>
<evidence type="ECO:0000256" key="1">
    <source>
        <dbReference type="SAM" id="MobiDB-lite"/>
    </source>
</evidence>
<gene>
    <name evidence="2" type="ORF">ACFPN9_26365</name>
</gene>
<feature type="compositionally biased region" description="Basic and acidic residues" evidence="1">
    <location>
        <begin position="49"/>
        <end position="68"/>
    </location>
</feature>
<organism evidence="2 3">
    <name type="scientific">Bosea massiliensis</name>
    <dbReference type="NCBI Taxonomy" id="151419"/>
    <lineage>
        <taxon>Bacteria</taxon>
        <taxon>Pseudomonadati</taxon>
        <taxon>Pseudomonadota</taxon>
        <taxon>Alphaproteobacteria</taxon>
        <taxon>Hyphomicrobiales</taxon>
        <taxon>Boseaceae</taxon>
        <taxon>Bosea</taxon>
    </lineage>
</organism>